<dbReference type="RefSeq" id="WP_344988959.1">
    <property type="nucleotide sequence ID" value="NZ_BAAAXV010000004.1"/>
</dbReference>
<evidence type="ECO:0000313" key="2">
    <source>
        <dbReference type="Proteomes" id="UP001589532"/>
    </source>
</evidence>
<dbReference type="EMBL" id="JBHMBW010000027">
    <property type="protein sequence ID" value="MFB9627087.1"/>
    <property type="molecule type" value="Genomic_DNA"/>
</dbReference>
<organism evidence="1 2">
    <name type="scientific">Nonomuraea helvata</name>
    <dbReference type="NCBI Taxonomy" id="37484"/>
    <lineage>
        <taxon>Bacteria</taxon>
        <taxon>Bacillati</taxon>
        <taxon>Actinomycetota</taxon>
        <taxon>Actinomycetes</taxon>
        <taxon>Streptosporangiales</taxon>
        <taxon>Streptosporangiaceae</taxon>
        <taxon>Nonomuraea</taxon>
    </lineage>
</organism>
<dbReference type="Proteomes" id="UP001589532">
    <property type="component" value="Unassembled WGS sequence"/>
</dbReference>
<sequence length="159" mass="17664">MSARSPFEYLHYLTTVTIRLAGEYETKVLPEPQDGRIHVLMPGLLVIVQDAHAALSMAGIWRAATRQAETIFNGRRAEQYRVLRRITSHTSVCLTGLQNATETYGRAHPYSTSRCGELAVQVGGVTVICDDRAAFDVQVQMWQAAAAAVETVWPGKYQR</sequence>
<name>A0ABV5S5Z4_9ACTN</name>
<accession>A0ABV5S5Z4</accession>
<keyword evidence="2" id="KW-1185">Reference proteome</keyword>
<proteinExistence type="predicted"/>
<protein>
    <submittedName>
        <fullName evidence="1">Uncharacterized protein</fullName>
    </submittedName>
</protein>
<comment type="caution">
    <text evidence="1">The sequence shown here is derived from an EMBL/GenBank/DDBJ whole genome shotgun (WGS) entry which is preliminary data.</text>
</comment>
<gene>
    <name evidence="1" type="ORF">ACFFSA_28720</name>
</gene>
<evidence type="ECO:0000313" key="1">
    <source>
        <dbReference type="EMBL" id="MFB9627087.1"/>
    </source>
</evidence>
<reference evidence="1 2" key="1">
    <citation type="submission" date="2024-09" db="EMBL/GenBank/DDBJ databases">
        <authorList>
            <person name="Sun Q."/>
            <person name="Mori K."/>
        </authorList>
    </citation>
    <scope>NUCLEOTIDE SEQUENCE [LARGE SCALE GENOMIC DNA]</scope>
    <source>
        <strain evidence="1 2">JCM 3143</strain>
    </source>
</reference>